<evidence type="ECO:0008006" key="6">
    <source>
        <dbReference type="Google" id="ProtNLM"/>
    </source>
</evidence>
<dbReference type="InterPro" id="IPR015943">
    <property type="entry name" value="WD40/YVTN_repeat-like_dom_sf"/>
</dbReference>
<dbReference type="SUPFAM" id="SSF50978">
    <property type="entry name" value="WD40 repeat-like"/>
    <property type="match status" value="1"/>
</dbReference>
<evidence type="ECO:0000313" key="4">
    <source>
        <dbReference type="EMBL" id="OKL57078.1"/>
    </source>
</evidence>
<evidence type="ECO:0000256" key="2">
    <source>
        <dbReference type="ARBA" id="ARBA00022737"/>
    </source>
</evidence>
<dbReference type="EMBL" id="LFMY01000012">
    <property type="protein sequence ID" value="OKL57078.1"/>
    <property type="molecule type" value="Genomic_DNA"/>
</dbReference>
<evidence type="ECO:0000256" key="1">
    <source>
        <dbReference type="ARBA" id="ARBA00022574"/>
    </source>
</evidence>
<dbReference type="AlphaFoldDB" id="A0A225AIU7"/>
<comment type="caution">
    <text evidence="4">The sequence shown here is derived from an EMBL/GenBank/DDBJ whole genome shotgun (WGS) entry which is preliminary data.</text>
</comment>
<dbReference type="OrthoDB" id="128867at2759"/>
<organism evidence="4 5">
    <name type="scientific">Talaromyces atroroseus</name>
    <dbReference type="NCBI Taxonomy" id="1441469"/>
    <lineage>
        <taxon>Eukaryota</taxon>
        <taxon>Fungi</taxon>
        <taxon>Dikarya</taxon>
        <taxon>Ascomycota</taxon>
        <taxon>Pezizomycotina</taxon>
        <taxon>Eurotiomycetes</taxon>
        <taxon>Eurotiomycetidae</taxon>
        <taxon>Eurotiales</taxon>
        <taxon>Trichocomaceae</taxon>
        <taxon>Talaromyces</taxon>
        <taxon>Talaromyces sect. Trachyspermi</taxon>
    </lineage>
</organism>
<dbReference type="Proteomes" id="UP000214365">
    <property type="component" value="Unassembled WGS sequence"/>
</dbReference>
<reference evidence="4 5" key="1">
    <citation type="submission" date="2015-06" db="EMBL/GenBank/DDBJ databases">
        <title>Talaromyces atroroseus IBT 11181 draft genome.</title>
        <authorList>
            <person name="Rasmussen K.B."/>
            <person name="Rasmussen S."/>
            <person name="Petersen B."/>
            <person name="Sicheritz-Ponten T."/>
            <person name="Mortensen U.H."/>
            <person name="Thrane U."/>
        </authorList>
    </citation>
    <scope>NUCLEOTIDE SEQUENCE [LARGE SCALE GENOMIC DNA]</scope>
    <source>
        <strain evidence="4 5">IBT 11181</strain>
    </source>
</reference>
<accession>A0A225AIU7</accession>
<dbReference type="InterPro" id="IPR036322">
    <property type="entry name" value="WD40_repeat_dom_sf"/>
</dbReference>
<evidence type="ECO:0000256" key="3">
    <source>
        <dbReference type="SAM" id="MobiDB-lite"/>
    </source>
</evidence>
<dbReference type="GO" id="GO:0080008">
    <property type="term" value="C:Cul4-RING E3 ubiquitin ligase complex"/>
    <property type="evidence" value="ECO:0007669"/>
    <property type="project" value="TreeGrafter"/>
</dbReference>
<evidence type="ECO:0000313" key="5">
    <source>
        <dbReference type="Proteomes" id="UP000214365"/>
    </source>
</evidence>
<protein>
    <recommendedName>
        <fullName evidence="6">Myocyte-specific enhancer factor 2d</fullName>
    </recommendedName>
</protein>
<gene>
    <name evidence="4" type="ORF">UA08_07670</name>
</gene>
<sequence length="455" mass="51042">MNGKHIPGFYWDPDKKKYFRIQANHVAPTGSQYSREAVKKRKLDNEERKRKATVGRRIRRERVQTPRCLTHNVTRLAAEVGNRPVPGFVKKSQQGGIYASQLQRRNICSMDGLVPSDSGSMADFVRHGASGVLVAGINSGGSCKIIYRLYRCATQVTSSAPNDEVRATMDSGSRGESTLGIGFLNQMNTMNEEGSWHNRLSRIEDSATLWCSAARPEPDNPLFAIGTSDGLYTVAVNPDRLTLTRAHIPIPQKSGGRRNFSNNKQISANSMNLISVEWLSETVIASGFRNSSLYLSDLRSNGHSRRIKHPHPIEQIRKIDDYRLVCAGYESLQMYDLRYPNTETVGSKQHRHGMCTTSTKPYLVFDDYMRQIGHKIDINRELGLLAALTNNHNIQLYSLADGSVVPSASSLLSPQFPDGGNVCRILFEEYEYPIHQQQAPRLLFSRGQTIQELGW</sequence>
<keyword evidence="1" id="KW-0853">WD repeat</keyword>
<feature type="region of interest" description="Disordered" evidence="3">
    <location>
        <begin position="30"/>
        <end position="55"/>
    </location>
</feature>
<dbReference type="Gene3D" id="2.130.10.10">
    <property type="entry name" value="YVTN repeat-like/Quinoprotein amine dehydrogenase"/>
    <property type="match status" value="1"/>
</dbReference>
<dbReference type="InterPro" id="IPR052254">
    <property type="entry name" value="CUL4-DDB1_E3_ligase_receptor"/>
</dbReference>
<dbReference type="RefSeq" id="XP_020117199.1">
    <property type="nucleotide sequence ID" value="XM_020262589.1"/>
</dbReference>
<keyword evidence="5" id="KW-1185">Reference proteome</keyword>
<dbReference type="GeneID" id="31007426"/>
<keyword evidence="2" id="KW-0677">Repeat</keyword>
<dbReference type="PANTHER" id="PTHR44472:SF1">
    <property type="entry name" value="DDB1 AND CUL4 ASSOCIATED FACTOR 4"/>
    <property type="match status" value="1"/>
</dbReference>
<dbReference type="PANTHER" id="PTHR44472">
    <property type="entry name" value="DDB1- AND CUL4-ASSOCIATED FACTOR 4-RELATED"/>
    <property type="match status" value="1"/>
</dbReference>
<name>A0A225AIU7_TALAT</name>
<proteinExistence type="predicted"/>
<dbReference type="STRING" id="1441469.A0A225AIU7"/>